<keyword evidence="4" id="KW-0812">Transmembrane</keyword>
<dbReference type="CDD" id="cd16495">
    <property type="entry name" value="RING_CH-C4HC3_MARCH"/>
    <property type="match status" value="1"/>
</dbReference>
<evidence type="ECO:0000256" key="2">
    <source>
        <dbReference type="ARBA" id="ARBA00022771"/>
    </source>
</evidence>
<dbReference type="Gene3D" id="3.30.40.10">
    <property type="entry name" value="Zinc/RING finger domain, C3HC4 (zinc finger)"/>
    <property type="match status" value="1"/>
</dbReference>
<keyword evidence="2" id="KW-0863">Zinc-finger</keyword>
<reference evidence="6" key="1">
    <citation type="submission" date="2017-08" db="EMBL/GenBank/DDBJ databases">
        <authorList>
            <person name="Polle J.E."/>
            <person name="Barry K."/>
            <person name="Cushman J."/>
            <person name="Schmutz J."/>
            <person name="Tran D."/>
            <person name="Hathwaick L.T."/>
            <person name="Yim W.C."/>
            <person name="Jenkins J."/>
            <person name="Mckie-Krisberg Z.M."/>
            <person name="Prochnik S."/>
            <person name="Lindquist E."/>
            <person name="Dockter R.B."/>
            <person name="Adam C."/>
            <person name="Molina H."/>
            <person name="Bunkerborg J."/>
            <person name="Jin E."/>
            <person name="Buchheim M."/>
            <person name="Magnuson J."/>
        </authorList>
    </citation>
    <scope>NUCLEOTIDE SEQUENCE</scope>
    <source>
        <strain evidence="6">CCAP 19/18</strain>
    </source>
</reference>
<evidence type="ECO:0000259" key="5">
    <source>
        <dbReference type="PROSITE" id="PS51292"/>
    </source>
</evidence>
<dbReference type="PANTHER" id="PTHR46347:SF1">
    <property type="entry name" value="RING_FYVE_PHD ZINC FINGER SUPERFAMILY PROTEIN"/>
    <property type="match status" value="1"/>
</dbReference>
<feature type="domain" description="RING-CH-type" evidence="5">
    <location>
        <begin position="32"/>
        <end position="106"/>
    </location>
</feature>
<dbReference type="InterPro" id="IPR013083">
    <property type="entry name" value="Znf_RING/FYVE/PHD"/>
</dbReference>
<organism evidence="6 7">
    <name type="scientific">Dunaliella salina</name>
    <name type="common">Green alga</name>
    <name type="synonym">Protococcus salinus</name>
    <dbReference type="NCBI Taxonomy" id="3046"/>
    <lineage>
        <taxon>Eukaryota</taxon>
        <taxon>Viridiplantae</taxon>
        <taxon>Chlorophyta</taxon>
        <taxon>core chlorophytes</taxon>
        <taxon>Chlorophyceae</taxon>
        <taxon>CS clade</taxon>
        <taxon>Chlamydomonadales</taxon>
        <taxon>Dunaliellaceae</taxon>
        <taxon>Dunaliella</taxon>
    </lineage>
</organism>
<proteinExistence type="predicted"/>
<evidence type="ECO:0000256" key="3">
    <source>
        <dbReference type="ARBA" id="ARBA00022833"/>
    </source>
</evidence>
<feature type="transmembrane region" description="Helical" evidence="4">
    <location>
        <begin position="117"/>
        <end position="137"/>
    </location>
</feature>
<accession>A0ABQ7G855</accession>
<keyword evidence="4" id="KW-0472">Membrane</keyword>
<evidence type="ECO:0000256" key="1">
    <source>
        <dbReference type="ARBA" id="ARBA00022723"/>
    </source>
</evidence>
<dbReference type="InterPro" id="IPR011016">
    <property type="entry name" value="Znf_RING-CH"/>
</dbReference>
<dbReference type="PANTHER" id="PTHR46347">
    <property type="entry name" value="RING/FYVE/PHD ZINC FINGER SUPERFAMILY PROTEIN"/>
    <property type="match status" value="1"/>
</dbReference>
<evidence type="ECO:0000256" key="4">
    <source>
        <dbReference type="SAM" id="Phobius"/>
    </source>
</evidence>
<sequence length="160" mass="17615">MGRKAFFGGKKFRRRANLLATETLGPMCALKCDDEVGSFCRICWESAPTQGSSTSQSQDKEDLIQPCGCLGSMTYVHPSCLTRWRRLCAGGAKNRCGVCLQPYTFPFSPGSTRWQQLACMIPTILSMLCICIVTCGATAMPQWPRLILGSFALLVLARYV</sequence>
<comment type="caution">
    <text evidence="6">The sequence shown here is derived from an EMBL/GenBank/DDBJ whole genome shotgun (WGS) entry which is preliminary data.</text>
</comment>
<keyword evidence="7" id="KW-1185">Reference proteome</keyword>
<evidence type="ECO:0000313" key="6">
    <source>
        <dbReference type="EMBL" id="KAF5830734.1"/>
    </source>
</evidence>
<dbReference type="PROSITE" id="PS51292">
    <property type="entry name" value="ZF_RING_CH"/>
    <property type="match status" value="1"/>
</dbReference>
<gene>
    <name evidence="6" type="ORF">DUNSADRAFT_14116</name>
</gene>
<keyword evidence="3" id="KW-0862">Zinc</keyword>
<keyword evidence="1" id="KW-0479">Metal-binding</keyword>
<dbReference type="Proteomes" id="UP000815325">
    <property type="component" value="Unassembled WGS sequence"/>
</dbReference>
<protein>
    <recommendedName>
        <fullName evidence="5">RING-CH-type domain-containing protein</fullName>
    </recommendedName>
</protein>
<evidence type="ECO:0000313" key="7">
    <source>
        <dbReference type="Proteomes" id="UP000815325"/>
    </source>
</evidence>
<dbReference type="SUPFAM" id="SSF57850">
    <property type="entry name" value="RING/U-box"/>
    <property type="match status" value="1"/>
</dbReference>
<dbReference type="SMART" id="SM00744">
    <property type="entry name" value="RINGv"/>
    <property type="match status" value="1"/>
</dbReference>
<keyword evidence="4" id="KW-1133">Transmembrane helix</keyword>
<dbReference type="EMBL" id="MU070012">
    <property type="protein sequence ID" value="KAF5830734.1"/>
    <property type="molecule type" value="Genomic_DNA"/>
</dbReference>
<name>A0ABQ7G855_DUNSA</name>
<dbReference type="Pfam" id="PF12906">
    <property type="entry name" value="RINGv"/>
    <property type="match status" value="1"/>
</dbReference>